<reference evidence="2" key="1">
    <citation type="submission" date="2021-01" db="EMBL/GenBank/DDBJ databases">
        <title>Phytophthora aleatoria, a newly-described species from Pinus radiata is distinct from Phytophthora cactorum isolates based on comparative genomics.</title>
        <authorList>
            <person name="Mcdougal R."/>
            <person name="Panda P."/>
            <person name="Williams N."/>
            <person name="Studholme D.J."/>
        </authorList>
    </citation>
    <scope>NUCLEOTIDE SEQUENCE</scope>
    <source>
        <strain evidence="2">NZFS 3830</strain>
    </source>
</reference>
<dbReference type="VEuPathDB" id="FungiDB:PC110_g17476"/>
<dbReference type="GO" id="GO:0035091">
    <property type="term" value="F:phosphatidylinositol binding"/>
    <property type="evidence" value="ECO:0007669"/>
    <property type="project" value="InterPro"/>
</dbReference>
<evidence type="ECO:0000313" key="3">
    <source>
        <dbReference type="Proteomes" id="UP000688947"/>
    </source>
</evidence>
<dbReference type="Proteomes" id="UP000688947">
    <property type="component" value="Unassembled WGS sequence"/>
</dbReference>
<dbReference type="EMBL" id="JAENGZ010000641">
    <property type="protein sequence ID" value="KAG6955896.1"/>
    <property type="molecule type" value="Genomic_DNA"/>
</dbReference>
<protein>
    <recommendedName>
        <fullName evidence="1">PX domain-containing protein</fullName>
    </recommendedName>
</protein>
<feature type="domain" description="PX" evidence="1">
    <location>
        <begin position="47"/>
        <end position="230"/>
    </location>
</feature>
<dbReference type="VEuPathDB" id="FungiDB:PC110_g17475"/>
<dbReference type="InterPro" id="IPR001683">
    <property type="entry name" value="PX_dom"/>
</dbReference>
<gene>
    <name evidence="2" type="ORF">JG687_00010918</name>
</gene>
<name>A0A8T1U884_9STRA</name>
<evidence type="ECO:0000259" key="1">
    <source>
        <dbReference type="PROSITE" id="PS50195"/>
    </source>
</evidence>
<organism evidence="2 3">
    <name type="scientific">Phytophthora cactorum</name>
    <dbReference type="NCBI Taxonomy" id="29920"/>
    <lineage>
        <taxon>Eukaryota</taxon>
        <taxon>Sar</taxon>
        <taxon>Stramenopiles</taxon>
        <taxon>Oomycota</taxon>
        <taxon>Peronosporomycetes</taxon>
        <taxon>Peronosporales</taxon>
        <taxon>Peronosporaceae</taxon>
        <taxon>Phytophthora</taxon>
    </lineage>
</organism>
<feature type="domain" description="PX" evidence="1">
    <location>
        <begin position="312"/>
        <end position="486"/>
    </location>
</feature>
<comment type="caution">
    <text evidence="2">The sequence shown here is derived from an EMBL/GenBank/DDBJ whole genome shotgun (WGS) entry which is preliminary data.</text>
</comment>
<dbReference type="PROSITE" id="PS50195">
    <property type="entry name" value="PX"/>
    <property type="match status" value="2"/>
</dbReference>
<sequence>MRLESEGSAHAYSSDSDDKERHILDAALGHSLSQLSSSAKFAASLNQISHVAIREAYNREEHGALVAVYVVDVFLMGVQKGLPTTSAQSWRKLTWRQKREKQSDRPQYQVEHRYSSFRLLRQRILDVVSATPTDMDQNHPQCCPYCSRVLWLVTAGDFPSRYPHGGALATYTGWRQLLVHSRKHGLEKFINELLTAAKDVSYRYSAIQCERYATVSGFLNDFLGDPHLRTAFPVRPFICVGFNTSKMDSHLQIRGGPRTLHCLFIMISLRLPSKRDAGVDSESRDNSLGVLSPGTSPFRRLSQLSTTAKSAMSLNEIYRVQISSTYESDDATIYVVNVFLRTTQKGLPTVETLDQRRRRLRREYQGQTPDYQVEHRYSDFRAMVKSISDVVNDHDHFRFCAYCSRVGTTESAAGFPPRVPNRGPLAAGWRQLLTRVRKHRLERFMNQMLKASKDMSYRTSATSQCGRFLVVSQIMNSFLAPREGAKVSAVVIEARESSQAEFTTV</sequence>
<proteinExistence type="predicted"/>
<accession>A0A8T1U884</accession>
<evidence type="ECO:0000313" key="2">
    <source>
        <dbReference type="EMBL" id="KAG6955896.1"/>
    </source>
</evidence>
<dbReference type="AlphaFoldDB" id="A0A8T1U884"/>
<dbReference type="OrthoDB" id="110705at2759"/>